<feature type="region of interest" description="Disordered" evidence="1">
    <location>
        <begin position="17"/>
        <end position="36"/>
    </location>
</feature>
<dbReference type="Proteomes" id="UP000509510">
    <property type="component" value="Chromosome III"/>
</dbReference>
<evidence type="ECO:0000313" key="3">
    <source>
        <dbReference type="Proteomes" id="UP000509510"/>
    </source>
</evidence>
<reference evidence="3" key="1">
    <citation type="submission" date="2020-06" db="EMBL/GenBank/DDBJ databases">
        <title>A chromosome-scale genome assembly of Talaromyces rugulosus W13939.</title>
        <authorList>
            <person name="Wang B."/>
            <person name="Guo L."/>
            <person name="Ye K."/>
            <person name="Wang L."/>
        </authorList>
    </citation>
    <scope>NUCLEOTIDE SEQUENCE [LARGE SCALE GENOMIC DNA]</scope>
    <source>
        <strain evidence="3">W13939</strain>
    </source>
</reference>
<feature type="compositionally biased region" description="Basic and acidic residues" evidence="1">
    <location>
        <begin position="17"/>
        <end position="32"/>
    </location>
</feature>
<protein>
    <submittedName>
        <fullName evidence="2">Uncharacterized protein</fullName>
    </submittedName>
</protein>
<accession>A0A7H8QYR3</accession>
<dbReference type="RefSeq" id="XP_035345428.1">
    <property type="nucleotide sequence ID" value="XM_035489535.1"/>
</dbReference>
<dbReference type="GeneID" id="55993877"/>
<evidence type="ECO:0000313" key="2">
    <source>
        <dbReference type="EMBL" id="QKX59250.1"/>
    </source>
</evidence>
<organism evidence="2 3">
    <name type="scientific">Talaromyces rugulosus</name>
    <name type="common">Penicillium rugulosum</name>
    <dbReference type="NCBI Taxonomy" id="121627"/>
    <lineage>
        <taxon>Eukaryota</taxon>
        <taxon>Fungi</taxon>
        <taxon>Dikarya</taxon>
        <taxon>Ascomycota</taxon>
        <taxon>Pezizomycotina</taxon>
        <taxon>Eurotiomycetes</taxon>
        <taxon>Eurotiomycetidae</taxon>
        <taxon>Eurotiales</taxon>
        <taxon>Trichocomaceae</taxon>
        <taxon>Talaromyces</taxon>
        <taxon>Talaromyces sect. Islandici</taxon>
    </lineage>
</organism>
<keyword evidence="3" id="KW-1185">Reference proteome</keyword>
<evidence type="ECO:0000256" key="1">
    <source>
        <dbReference type="SAM" id="MobiDB-lite"/>
    </source>
</evidence>
<proteinExistence type="predicted"/>
<name>A0A7H8QYR3_TALRU</name>
<gene>
    <name evidence="2" type="ORF">TRUGW13939_06382</name>
</gene>
<sequence length="96" mass="10918">MPSVTWVRVLKAQKASEDRQKDLEKDLQKSHSEVSGLQQRVSMIEKHLASNQSIRSFVLDNTSNITVPGNDLHTRNASAKFYVWNDSTLSTLYPDE</sequence>
<dbReference type="KEGG" id="trg:TRUGW13939_06382"/>
<dbReference type="EMBL" id="CP055900">
    <property type="protein sequence ID" value="QKX59250.1"/>
    <property type="molecule type" value="Genomic_DNA"/>
</dbReference>
<dbReference type="AlphaFoldDB" id="A0A7H8QYR3"/>